<evidence type="ECO:0000259" key="1">
    <source>
        <dbReference type="Pfam" id="PF00535"/>
    </source>
</evidence>
<dbReference type="CDD" id="cd00761">
    <property type="entry name" value="Glyco_tranf_GTA_type"/>
    <property type="match status" value="1"/>
</dbReference>
<dbReference type="SUPFAM" id="SSF53448">
    <property type="entry name" value="Nucleotide-diphospho-sugar transferases"/>
    <property type="match status" value="1"/>
</dbReference>
<reference evidence="2 3" key="1">
    <citation type="submission" date="2019-08" db="EMBL/GenBank/DDBJ databases">
        <title>In-depth cultivation of the pig gut microbiome towards novel bacterial diversity and tailored functional studies.</title>
        <authorList>
            <person name="Wylensek D."/>
            <person name="Hitch T.C.A."/>
            <person name="Clavel T."/>
        </authorList>
    </citation>
    <scope>NUCLEOTIDE SEQUENCE [LARGE SCALE GENOMIC DNA]</scope>
    <source>
        <strain evidence="2 3">Oil-RF-744-WCA-WT-10</strain>
    </source>
</reference>
<dbReference type="Gene3D" id="3.90.550.10">
    <property type="entry name" value="Spore Coat Polysaccharide Biosynthesis Protein SpsA, Chain A"/>
    <property type="match status" value="1"/>
</dbReference>
<dbReference type="InterPro" id="IPR001173">
    <property type="entry name" value="Glyco_trans_2-like"/>
</dbReference>
<dbReference type="EMBL" id="VULT01000009">
    <property type="protein sequence ID" value="MSS17472.1"/>
    <property type="molecule type" value="Genomic_DNA"/>
</dbReference>
<dbReference type="Pfam" id="PF00535">
    <property type="entry name" value="Glycos_transf_2"/>
    <property type="match status" value="1"/>
</dbReference>
<gene>
    <name evidence="2" type="ORF">FYJ29_06845</name>
</gene>
<sequence>MTLQLLICTLDDRIQSVPQLLIEPVPGISYLVSWQHRDGYVPCELPQALKRHDVEVAIIDGKGLSRNRNNCLKMATGDICLIADDDCLYTRERLQSVIDTFTAHPDVAIATFKAQNDVAPKVYPGYSFSLAQPARKYYVTSFEIAFRRSMMPAGLRFDENFGLGSGVFDCGEESVFIHDALRAGLSCRFFPTVVVEHLGPTTQSTHAADPGVLMARGAYIYKAHRRSVIFRALAVAWRLRRAKGIPFNYALEYTIKGFSKMQEIESRSKRN</sequence>
<dbReference type="Proteomes" id="UP000483362">
    <property type="component" value="Unassembled WGS sequence"/>
</dbReference>
<protein>
    <submittedName>
        <fullName evidence="2">Glycosyltransferase family 2 protein</fullName>
    </submittedName>
</protein>
<proteinExistence type="predicted"/>
<feature type="domain" description="Glycosyltransferase 2-like" evidence="1">
    <location>
        <begin position="53"/>
        <end position="128"/>
    </location>
</feature>
<dbReference type="RefSeq" id="WP_154328686.1">
    <property type="nucleotide sequence ID" value="NZ_CP045696.1"/>
</dbReference>
<dbReference type="InterPro" id="IPR029044">
    <property type="entry name" value="Nucleotide-diphossugar_trans"/>
</dbReference>
<keyword evidence="2" id="KW-0808">Transferase</keyword>
<organism evidence="2 3">
    <name type="scientific">Sodaliphilus pleomorphus</name>
    <dbReference type="NCBI Taxonomy" id="2606626"/>
    <lineage>
        <taxon>Bacteria</taxon>
        <taxon>Pseudomonadati</taxon>
        <taxon>Bacteroidota</taxon>
        <taxon>Bacteroidia</taxon>
        <taxon>Bacteroidales</taxon>
        <taxon>Muribaculaceae</taxon>
        <taxon>Sodaliphilus</taxon>
    </lineage>
</organism>
<comment type="caution">
    <text evidence="2">The sequence shown here is derived from an EMBL/GenBank/DDBJ whole genome shotgun (WGS) entry which is preliminary data.</text>
</comment>
<evidence type="ECO:0000313" key="2">
    <source>
        <dbReference type="EMBL" id="MSS17472.1"/>
    </source>
</evidence>
<dbReference type="AlphaFoldDB" id="A0A6L5XF09"/>
<accession>A0A6L5XF09</accession>
<dbReference type="GO" id="GO:0016740">
    <property type="term" value="F:transferase activity"/>
    <property type="evidence" value="ECO:0007669"/>
    <property type="project" value="UniProtKB-KW"/>
</dbReference>
<keyword evidence="3" id="KW-1185">Reference proteome</keyword>
<evidence type="ECO:0000313" key="3">
    <source>
        <dbReference type="Proteomes" id="UP000483362"/>
    </source>
</evidence>
<name>A0A6L5XF09_9BACT</name>